<dbReference type="InterPro" id="IPR036638">
    <property type="entry name" value="HLH_DNA-bd_sf"/>
</dbReference>
<feature type="region of interest" description="Disordered" evidence="6">
    <location>
        <begin position="96"/>
        <end position="143"/>
    </location>
</feature>
<keyword evidence="9" id="KW-1185">Reference proteome</keyword>
<evidence type="ECO:0000313" key="8">
    <source>
        <dbReference type="EMBL" id="CAI9770562.1"/>
    </source>
</evidence>
<dbReference type="SUPFAM" id="SSF47459">
    <property type="entry name" value="HLH, helix-loop-helix DNA-binding domain"/>
    <property type="match status" value="1"/>
</dbReference>
<organism evidence="8 9">
    <name type="scientific">Fraxinus pennsylvanica</name>
    <dbReference type="NCBI Taxonomy" id="56036"/>
    <lineage>
        <taxon>Eukaryota</taxon>
        <taxon>Viridiplantae</taxon>
        <taxon>Streptophyta</taxon>
        <taxon>Embryophyta</taxon>
        <taxon>Tracheophyta</taxon>
        <taxon>Spermatophyta</taxon>
        <taxon>Magnoliopsida</taxon>
        <taxon>eudicotyledons</taxon>
        <taxon>Gunneridae</taxon>
        <taxon>Pentapetalae</taxon>
        <taxon>asterids</taxon>
        <taxon>lamiids</taxon>
        <taxon>Lamiales</taxon>
        <taxon>Oleaceae</taxon>
        <taxon>Oleeae</taxon>
        <taxon>Fraxinus</taxon>
    </lineage>
</organism>
<dbReference type="PROSITE" id="PS50888">
    <property type="entry name" value="BHLH"/>
    <property type="match status" value="1"/>
</dbReference>
<dbReference type="PANTHER" id="PTHR16223">
    <property type="entry name" value="TRANSCRIPTION FACTOR BHLH83-RELATED"/>
    <property type="match status" value="1"/>
</dbReference>
<accession>A0AAD2DWS5</accession>
<evidence type="ECO:0000313" key="9">
    <source>
        <dbReference type="Proteomes" id="UP000834106"/>
    </source>
</evidence>
<evidence type="ECO:0000256" key="5">
    <source>
        <dbReference type="ARBA" id="ARBA00023242"/>
    </source>
</evidence>
<feature type="compositionally biased region" description="Polar residues" evidence="6">
    <location>
        <begin position="107"/>
        <end position="122"/>
    </location>
</feature>
<dbReference type="EMBL" id="OU503046">
    <property type="protein sequence ID" value="CAI9770562.1"/>
    <property type="molecule type" value="Genomic_DNA"/>
</dbReference>
<dbReference type="GO" id="GO:0000978">
    <property type="term" value="F:RNA polymerase II cis-regulatory region sequence-specific DNA binding"/>
    <property type="evidence" value="ECO:0007669"/>
    <property type="project" value="TreeGrafter"/>
</dbReference>
<dbReference type="GO" id="GO:0000981">
    <property type="term" value="F:DNA-binding transcription factor activity, RNA polymerase II-specific"/>
    <property type="evidence" value="ECO:0007669"/>
    <property type="project" value="TreeGrafter"/>
</dbReference>
<comment type="subcellular location">
    <subcellularLocation>
        <location evidence="1">Nucleus</location>
    </subcellularLocation>
</comment>
<dbReference type="Proteomes" id="UP000834106">
    <property type="component" value="Chromosome 11"/>
</dbReference>
<protein>
    <recommendedName>
        <fullName evidence="7">BHLH domain-containing protein</fullName>
    </recommendedName>
</protein>
<feature type="domain" description="BHLH" evidence="7">
    <location>
        <begin position="341"/>
        <end position="391"/>
    </location>
</feature>
<evidence type="ECO:0000256" key="3">
    <source>
        <dbReference type="ARBA" id="ARBA00023125"/>
    </source>
</evidence>
<gene>
    <name evidence="8" type="ORF">FPE_LOCUS17992</name>
</gene>
<evidence type="ECO:0000256" key="2">
    <source>
        <dbReference type="ARBA" id="ARBA00023015"/>
    </source>
</evidence>
<dbReference type="Gene3D" id="4.10.280.10">
    <property type="entry name" value="Helix-loop-helix DNA-binding domain"/>
    <property type="match status" value="1"/>
</dbReference>
<keyword evidence="2" id="KW-0805">Transcription regulation</keyword>
<dbReference type="AlphaFoldDB" id="A0AAD2DWS5"/>
<evidence type="ECO:0000256" key="4">
    <source>
        <dbReference type="ARBA" id="ARBA00023163"/>
    </source>
</evidence>
<dbReference type="InterPro" id="IPR011598">
    <property type="entry name" value="bHLH_dom"/>
</dbReference>
<name>A0AAD2DWS5_9LAMI</name>
<reference evidence="8" key="1">
    <citation type="submission" date="2023-05" db="EMBL/GenBank/DDBJ databases">
        <authorList>
            <person name="Huff M."/>
        </authorList>
    </citation>
    <scope>NUCLEOTIDE SEQUENCE</scope>
</reference>
<dbReference type="Pfam" id="PF00010">
    <property type="entry name" value="HLH"/>
    <property type="match status" value="1"/>
</dbReference>
<keyword evidence="3" id="KW-0238">DNA-binding</keyword>
<dbReference type="SMART" id="SM00353">
    <property type="entry name" value="HLH"/>
    <property type="match status" value="1"/>
</dbReference>
<dbReference type="GO" id="GO:0005634">
    <property type="term" value="C:nucleus"/>
    <property type="evidence" value="ECO:0007669"/>
    <property type="project" value="UniProtKB-SubCell"/>
</dbReference>
<keyword evidence="5" id="KW-0539">Nucleus</keyword>
<dbReference type="FunFam" id="4.10.280.10:FF:000021">
    <property type="entry name" value="Transcription factor bHLH130 family"/>
    <property type="match status" value="1"/>
</dbReference>
<sequence length="413" mass="45659">MRQNMQEVGSGLKRYRSAPSSYLTSLLDSSSSSGGFRGDDFDQIFNTRASSPETQQILERFMNSSVDTVGHNYASNMSLQSQSQFVPQIKNEIEVHQPQQQLRRQQSNDYSSASQMTYQSHNSGDASSSMDISSSRLHGSTNSDRVAHMRMDGSGCSSNLIRQSSTPAGLYANINIDNEFGAMRSLGNFGAGNGTRAGELSSSASRFINQMVYPSMNRSSLGMMTPISEIGSKSIGETHPGDEHFQEDRANDGDYITGFPEVSWNDSSILSDDFMKGLGDDENKTFSNINVLDDQNSEGGNRPTTILSHHLSLPSSSAKISAMEKMWQDSVPCKIRAKRGCATHPRSIAERVRRTRISERMRKLQELVPNMEKQTNTSDMLDLAVDYIKDLQTQVKTLSEKRAKCSCSAKQKS</sequence>
<dbReference type="PANTHER" id="PTHR16223:SF125">
    <property type="entry name" value="OS08G0506700 PROTEIN"/>
    <property type="match status" value="1"/>
</dbReference>
<dbReference type="InterPro" id="IPR045239">
    <property type="entry name" value="bHLH95_bHLH"/>
</dbReference>
<dbReference type="CDD" id="cd11393">
    <property type="entry name" value="bHLH_AtbHLH_like"/>
    <property type="match status" value="1"/>
</dbReference>
<dbReference type="GO" id="GO:0046983">
    <property type="term" value="F:protein dimerization activity"/>
    <property type="evidence" value="ECO:0007669"/>
    <property type="project" value="InterPro"/>
</dbReference>
<evidence type="ECO:0000259" key="7">
    <source>
        <dbReference type="PROSITE" id="PS50888"/>
    </source>
</evidence>
<evidence type="ECO:0000256" key="1">
    <source>
        <dbReference type="ARBA" id="ARBA00004123"/>
    </source>
</evidence>
<dbReference type="InterPro" id="IPR045843">
    <property type="entry name" value="IND-like"/>
</dbReference>
<feature type="compositionally biased region" description="Low complexity" evidence="6">
    <location>
        <begin position="123"/>
        <end position="135"/>
    </location>
</feature>
<proteinExistence type="predicted"/>
<evidence type="ECO:0000256" key="6">
    <source>
        <dbReference type="SAM" id="MobiDB-lite"/>
    </source>
</evidence>
<keyword evidence="4" id="KW-0804">Transcription</keyword>